<sequence length="155" mass="16970">MAITTCICSVTIHSRCLKSQPCSGVAPTPASFPPLSPCNYCPRQSMSSNRSIPPSFFKDELRNALEEQSFGINGFALTNWNNLEARAQVTLLENLTVDIVLSIRGFYVPSGQNEQHLPDTVFETVDSLLQNISPGYSAKLAETIVARLSSERNCS</sequence>
<reference evidence="2 3" key="1">
    <citation type="submission" date="2018-06" db="EMBL/GenBank/DDBJ databases">
        <title>A transcriptomic atlas of mushroom development highlights an independent origin of complex multicellularity.</title>
        <authorList>
            <consortium name="DOE Joint Genome Institute"/>
            <person name="Krizsan K."/>
            <person name="Almasi E."/>
            <person name="Merenyi Z."/>
            <person name="Sahu N."/>
            <person name="Viragh M."/>
            <person name="Koszo T."/>
            <person name="Mondo S."/>
            <person name="Kiss B."/>
            <person name="Balint B."/>
            <person name="Kues U."/>
            <person name="Barry K."/>
            <person name="Hegedus J.C."/>
            <person name="Henrissat B."/>
            <person name="Johnson J."/>
            <person name="Lipzen A."/>
            <person name="Ohm R."/>
            <person name="Nagy I."/>
            <person name="Pangilinan J."/>
            <person name="Yan J."/>
            <person name="Xiong Y."/>
            <person name="Grigoriev I.V."/>
            <person name="Hibbett D.S."/>
            <person name="Nagy L.G."/>
        </authorList>
    </citation>
    <scope>NUCLEOTIDE SEQUENCE [LARGE SCALE GENOMIC DNA]</scope>
    <source>
        <strain evidence="2 3">SZMC22713</strain>
    </source>
</reference>
<dbReference type="Pfam" id="PF05303">
    <property type="entry name" value="GSKIP_dom"/>
    <property type="match status" value="1"/>
</dbReference>
<accession>A0A4Y7Q4E4</accession>
<keyword evidence="3" id="KW-1185">Reference proteome</keyword>
<dbReference type="InterPro" id="IPR007967">
    <property type="entry name" value="GSKIP_dom"/>
</dbReference>
<evidence type="ECO:0000313" key="2">
    <source>
        <dbReference type="EMBL" id="TDL22166.1"/>
    </source>
</evidence>
<dbReference type="InterPro" id="IPR023231">
    <property type="entry name" value="GSKIP_dom_sf"/>
</dbReference>
<protein>
    <recommendedName>
        <fullName evidence="1">GSKIP domain-containing protein</fullName>
    </recommendedName>
</protein>
<dbReference type="EMBL" id="ML170176">
    <property type="protein sequence ID" value="TDL22166.1"/>
    <property type="molecule type" value="Genomic_DNA"/>
</dbReference>
<dbReference type="Proteomes" id="UP000294933">
    <property type="component" value="Unassembled WGS sequence"/>
</dbReference>
<gene>
    <name evidence="2" type="ORF">BD410DRAFT_723401</name>
</gene>
<organism evidence="2 3">
    <name type="scientific">Rickenella mellea</name>
    <dbReference type="NCBI Taxonomy" id="50990"/>
    <lineage>
        <taxon>Eukaryota</taxon>
        <taxon>Fungi</taxon>
        <taxon>Dikarya</taxon>
        <taxon>Basidiomycota</taxon>
        <taxon>Agaricomycotina</taxon>
        <taxon>Agaricomycetes</taxon>
        <taxon>Hymenochaetales</taxon>
        <taxon>Rickenellaceae</taxon>
        <taxon>Rickenella</taxon>
    </lineage>
</organism>
<proteinExistence type="predicted"/>
<dbReference type="VEuPathDB" id="FungiDB:BD410DRAFT_723401"/>
<evidence type="ECO:0000313" key="3">
    <source>
        <dbReference type="Proteomes" id="UP000294933"/>
    </source>
</evidence>
<dbReference type="SUPFAM" id="SSF103107">
    <property type="entry name" value="Hypothetical protein c14orf129, hspc210"/>
    <property type="match status" value="1"/>
</dbReference>
<feature type="domain" description="GSKIP" evidence="1">
    <location>
        <begin position="57"/>
        <end position="149"/>
    </location>
</feature>
<name>A0A4Y7Q4E4_9AGAM</name>
<dbReference type="OrthoDB" id="5804279at2759"/>
<dbReference type="AlphaFoldDB" id="A0A4Y7Q4E4"/>
<dbReference type="Gene3D" id="3.30.2280.10">
    <property type="entry name" value="Hypothetical protein (hspc210)"/>
    <property type="match status" value="1"/>
</dbReference>
<evidence type="ECO:0000259" key="1">
    <source>
        <dbReference type="Pfam" id="PF05303"/>
    </source>
</evidence>